<name>A0A4P9ZMF0_9FUNG</name>
<feature type="region of interest" description="Disordered" evidence="1">
    <location>
        <begin position="524"/>
        <end position="570"/>
    </location>
</feature>
<organism evidence="2 3">
    <name type="scientific">Dimargaris cristalligena</name>
    <dbReference type="NCBI Taxonomy" id="215637"/>
    <lineage>
        <taxon>Eukaryota</taxon>
        <taxon>Fungi</taxon>
        <taxon>Fungi incertae sedis</taxon>
        <taxon>Zoopagomycota</taxon>
        <taxon>Kickxellomycotina</taxon>
        <taxon>Dimargaritomycetes</taxon>
        <taxon>Dimargaritales</taxon>
        <taxon>Dimargaritaceae</taxon>
        <taxon>Dimargaris</taxon>
    </lineage>
</organism>
<dbReference type="AlphaFoldDB" id="A0A4P9ZMF0"/>
<feature type="compositionally biased region" description="Polar residues" evidence="1">
    <location>
        <begin position="131"/>
        <end position="150"/>
    </location>
</feature>
<gene>
    <name evidence="2" type="ORF">BJ085DRAFT_31763</name>
</gene>
<evidence type="ECO:0000313" key="3">
    <source>
        <dbReference type="Proteomes" id="UP000268162"/>
    </source>
</evidence>
<proteinExistence type="predicted"/>
<feature type="compositionally biased region" description="Low complexity" evidence="1">
    <location>
        <begin position="560"/>
        <end position="570"/>
    </location>
</feature>
<keyword evidence="3" id="KW-1185">Reference proteome</keyword>
<dbReference type="EMBL" id="ML003160">
    <property type="protein sequence ID" value="RKP34544.1"/>
    <property type="molecule type" value="Genomic_DNA"/>
</dbReference>
<protein>
    <submittedName>
        <fullName evidence="2">Uncharacterized protein</fullName>
    </submittedName>
</protein>
<sequence>MDNPDRARRPSIVSRTISTLSRNRTRSISAGQTKSTLKGASARDTYEPAAAAGGYEPRSRPAPYGTGLSTRENPGLSAPKGRSLLNRPRNLSVHREPPPLPPSDVNGKRPASRKASVSQTTRPKPPGSYLLTKSSRNPSSSSQAGPSTPASPLKPRPAVSVLHAPAQASTSALPSPRIVPNAPTSDDLAHWQEQTDFLRRELYVAERAYGQLRHQGSEAVQLGQALANENSELRRQLAEAQSPLPSSALDLGAVQAILQEFHTTFDTSDEVDPLEMLPPDFGPDSPGLPSAALPHASMVDKALSPRVEEPARIALGISGMPLRPRAGSNRSMLPVPIHRTPSLRTAALGVAPPAKSAASTGITAQSIPAGLQAKPAMVTMATQTETYELCHPDTIFNLEVDNDYYRESNRQLRCRLTNIISKHNALVELILQEKERRQRRRERDSRKGQPASVASTTNPSNHTSAITGSQPSSGLLPSVFDFTRRPSSPLSKPLPDRNSLSGLNTMVAEIEYGMQRLVLKMADSPVHSSHPPPPPYHQMGTQSPRDVKGSSPLRTHHHNQQQQQQHHPRN</sequence>
<reference evidence="3" key="1">
    <citation type="journal article" date="2018" name="Nat. Microbiol.">
        <title>Leveraging single-cell genomics to expand the fungal tree of life.</title>
        <authorList>
            <person name="Ahrendt S.R."/>
            <person name="Quandt C.A."/>
            <person name="Ciobanu D."/>
            <person name="Clum A."/>
            <person name="Salamov A."/>
            <person name="Andreopoulos B."/>
            <person name="Cheng J.F."/>
            <person name="Woyke T."/>
            <person name="Pelin A."/>
            <person name="Henrissat B."/>
            <person name="Reynolds N.K."/>
            <person name="Benny G.L."/>
            <person name="Smith M.E."/>
            <person name="James T.Y."/>
            <person name="Grigoriev I.V."/>
        </authorList>
    </citation>
    <scope>NUCLEOTIDE SEQUENCE [LARGE SCALE GENOMIC DNA]</scope>
    <source>
        <strain evidence="3">RSA 468</strain>
    </source>
</reference>
<feature type="region of interest" description="Disordered" evidence="1">
    <location>
        <begin position="435"/>
        <end position="500"/>
    </location>
</feature>
<evidence type="ECO:0000313" key="2">
    <source>
        <dbReference type="EMBL" id="RKP34544.1"/>
    </source>
</evidence>
<feature type="compositionally biased region" description="Basic and acidic residues" evidence="1">
    <location>
        <begin position="435"/>
        <end position="447"/>
    </location>
</feature>
<evidence type="ECO:0000256" key="1">
    <source>
        <dbReference type="SAM" id="MobiDB-lite"/>
    </source>
</evidence>
<feature type="compositionally biased region" description="Polar residues" evidence="1">
    <location>
        <begin position="13"/>
        <end position="38"/>
    </location>
</feature>
<accession>A0A4P9ZMF0</accession>
<feature type="compositionally biased region" description="Polar residues" evidence="1">
    <location>
        <begin position="452"/>
        <end position="475"/>
    </location>
</feature>
<feature type="region of interest" description="Disordered" evidence="1">
    <location>
        <begin position="1"/>
        <end position="185"/>
    </location>
</feature>
<dbReference type="Proteomes" id="UP000268162">
    <property type="component" value="Unassembled WGS sequence"/>
</dbReference>